<accession>A0A6C0AD44</accession>
<organism evidence="1">
    <name type="scientific">viral metagenome</name>
    <dbReference type="NCBI Taxonomy" id="1070528"/>
    <lineage>
        <taxon>unclassified sequences</taxon>
        <taxon>metagenomes</taxon>
        <taxon>organismal metagenomes</taxon>
    </lineage>
</organism>
<protein>
    <submittedName>
        <fullName evidence="1">Uncharacterized protein</fullName>
    </submittedName>
</protein>
<reference evidence="1" key="1">
    <citation type="journal article" date="2020" name="Nature">
        <title>Giant virus diversity and host interactions through global metagenomics.</title>
        <authorList>
            <person name="Schulz F."/>
            <person name="Roux S."/>
            <person name="Paez-Espino D."/>
            <person name="Jungbluth S."/>
            <person name="Walsh D.A."/>
            <person name="Denef V.J."/>
            <person name="McMahon K.D."/>
            <person name="Konstantinidis K.T."/>
            <person name="Eloe-Fadrosh E.A."/>
            <person name="Kyrpides N.C."/>
            <person name="Woyke T."/>
        </authorList>
    </citation>
    <scope>NUCLEOTIDE SEQUENCE</scope>
    <source>
        <strain evidence="1">GVMAG-S-1021933-23</strain>
    </source>
</reference>
<proteinExistence type="predicted"/>
<sequence>MSTERKYPRPKILCDCGNYKILCWGEKIKPYLRHKADENCENNSGESDEHSIAKKILVDFLNENSKDIEFKKKCTCCQDISFPENIYKFLEEITNTKDNKTRYIMN</sequence>
<name>A0A6C0AD44_9ZZZZ</name>
<evidence type="ECO:0000313" key="1">
    <source>
        <dbReference type="EMBL" id="QHS77649.1"/>
    </source>
</evidence>
<dbReference type="AlphaFoldDB" id="A0A6C0AD44"/>
<dbReference type="EMBL" id="MN740593">
    <property type="protein sequence ID" value="QHS77649.1"/>
    <property type="molecule type" value="Genomic_DNA"/>
</dbReference>